<accession>A0A016SQA7</accession>
<gene>
    <name evidence="1" type="primary">Acey_s0190.g1270</name>
    <name evidence="1" type="ORF">Y032_0190g1270</name>
</gene>
<comment type="caution">
    <text evidence="1">The sequence shown here is derived from an EMBL/GenBank/DDBJ whole genome shotgun (WGS) entry which is preliminary data.</text>
</comment>
<dbReference type="Proteomes" id="UP000024635">
    <property type="component" value="Unassembled WGS sequence"/>
</dbReference>
<dbReference type="EMBL" id="JARK01001526">
    <property type="protein sequence ID" value="EYB92800.1"/>
    <property type="molecule type" value="Genomic_DNA"/>
</dbReference>
<evidence type="ECO:0000313" key="1">
    <source>
        <dbReference type="EMBL" id="EYB92800.1"/>
    </source>
</evidence>
<name>A0A016SQA7_9BILA</name>
<keyword evidence="2" id="KW-1185">Reference proteome</keyword>
<dbReference type="AlphaFoldDB" id="A0A016SQA7"/>
<proteinExistence type="predicted"/>
<reference evidence="2" key="1">
    <citation type="journal article" date="2015" name="Nat. Genet.">
        <title>The genome and transcriptome of the zoonotic hookworm Ancylostoma ceylanicum identify infection-specific gene families.</title>
        <authorList>
            <person name="Schwarz E.M."/>
            <person name="Hu Y."/>
            <person name="Antoshechkin I."/>
            <person name="Miller M.M."/>
            <person name="Sternberg P.W."/>
            <person name="Aroian R.V."/>
        </authorList>
    </citation>
    <scope>NUCLEOTIDE SEQUENCE</scope>
    <source>
        <strain evidence="2">HY135</strain>
    </source>
</reference>
<sequence length="162" mass="17887">MISKDFLGSSLVKQPDNDLIELDLGVNSAQSTPRVSSAASRLEHKFSESALPVSPCYAKRLSADCPELRQHFKPKLSLSALPDMGNQQGRRLSRAAIQMENGETGSSLADSLKLTHYLQVPDSAVATDMVQAQIHSYVYSSLQIVVFQVDRKPRNVPENVYR</sequence>
<organism evidence="1 2">
    <name type="scientific">Ancylostoma ceylanicum</name>
    <dbReference type="NCBI Taxonomy" id="53326"/>
    <lineage>
        <taxon>Eukaryota</taxon>
        <taxon>Metazoa</taxon>
        <taxon>Ecdysozoa</taxon>
        <taxon>Nematoda</taxon>
        <taxon>Chromadorea</taxon>
        <taxon>Rhabditida</taxon>
        <taxon>Rhabditina</taxon>
        <taxon>Rhabditomorpha</taxon>
        <taxon>Strongyloidea</taxon>
        <taxon>Ancylostomatidae</taxon>
        <taxon>Ancylostomatinae</taxon>
        <taxon>Ancylostoma</taxon>
    </lineage>
</organism>
<protein>
    <submittedName>
        <fullName evidence="1">Uncharacterized protein</fullName>
    </submittedName>
</protein>
<evidence type="ECO:0000313" key="2">
    <source>
        <dbReference type="Proteomes" id="UP000024635"/>
    </source>
</evidence>